<evidence type="ECO:0000313" key="9">
    <source>
        <dbReference type="Proteomes" id="UP001499852"/>
    </source>
</evidence>
<gene>
    <name evidence="8" type="ORF">GCM10023213_24430</name>
</gene>
<feature type="compositionally biased region" description="Basic and acidic residues" evidence="5">
    <location>
        <begin position="508"/>
        <end position="520"/>
    </location>
</feature>
<sequence>MTFASPDLLYYLLGLPVLVALRLWSGWRAGRIVEKMTAPRLRPQLLVGVSAARAGIIFTLQLLALACFIFAIAQPRWGEDKVTQIESGRNIIIALDTSRSMLANDVTPDRITRAKLAAQDVLNSLKTDRVGLIAFSGNAYLQAPLTTDHEAVVEAIQSLDFTSVPRGGSEISKALKLAMETFEKNPARNHGLILFSDGGEPDAQVREYAQQAAKKNILILTVGVGTEAGSLIPDPDPDRQGDYVRDRSGNVVKTTLQGAVLQEVATATRGRYLKLGSQPLAATVVRDLLSALQAQANEAKQLVKPIERFQWPLSMGVLFLMIAWFLRPSPARRQPALAFSLVLFGLFAESAPAAQQSPLWAALFNRTEVDPKAAEEAMKKGNHKQAAELFGKLLAEGSLPPDLRHRYAQALGYATHQLKDYDRAVGAFSQALESGEPQVQKQAHQGLAHSLYDQGDRSLAKQPKFTLKAWRDAVKHFDAILKMDPENKPVLENREFIKKRVVELQKKLDEEEEQKGDKGKKGDKKKGKKGQKGEEGEEGEEEEGDSGEEGDQDGEGKKDKDLSRKESLGKQKGEKKEVALPEGELKAAKEGDPKDKEKEALLAKEIEAAENEKDDATGFSRNEARSFLRSYADDQKRALILRPRDPAVNGKDW</sequence>
<evidence type="ECO:0000259" key="7">
    <source>
        <dbReference type="PROSITE" id="PS50234"/>
    </source>
</evidence>
<dbReference type="RefSeq" id="WP_345736649.1">
    <property type="nucleotide sequence ID" value="NZ_BAABIA010000004.1"/>
</dbReference>
<dbReference type="SUPFAM" id="SSF53300">
    <property type="entry name" value="vWA-like"/>
    <property type="match status" value="1"/>
</dbReference>
<evidence type="ECO:0000313" key="8">
    <source>
        <dbReference type="EMBL" id="GAA5140982.1"/>
    </source>
</evidence>
<dbReference type="InterPro" id="IPR011990">
    <property type="entry name" value="TPR-like_helical_dom_sf"/>
</dbReference>
<dbReference type="SMART" id="SM00327">
    <property type="entry name" value="VWA"/>
    <property type="match status" value="1"/>
</dbReference>
<feature type="domain" description="VWFA" evidence="7">
    <location>
        <begin position="90"/>
        <end position="292"/>
    </location>
</feature>
<feature type="compositionally biased region" description="Basic and acidic residues" evidence="5">
    <location>
        <begin position="554"/>
        <end position="601"/>
    </location>
</feature>
<feature type="transmembrane region" description="Helical" evidence="6">
    <location>
        <begin position="6"/>
        <end position="24"/>
    </location>
</feature>
<dbReference type="InterPro" id="IPR050768">
    <property type="entry name" value="UPF0353/GerABKA_families"/>
</dbReference>
<keyword evidence="9" id="KW-1185">Reference proteome</keyword>
<dbReference type="PROSITE" id="PS50234">
    <property type="entry name" value="VWFA"/>
    <property type="match status" value="1"/>
</dbReference>
<dbReference type="PANTHER" id="PTHR22550">
    <property type="entry name" value="SPORE GERMINATION PROTEIN"/>
    <property type="match status" value="1"/>
</dbReference>
<keyword evidence="2 6" id="KW-0812">Transmembrane</keyword>
<protein>
    <recommendedName>
        <fullName evidence="7">VWFA domain-containing protein</fullName>
    </recommendedName>
</protein>
<evidence type="ECO:0000256" key="1">
    <source>
        <dbReference type="ARBA" id="ARBA00022475"/>
    </source>
</evidence>
<reference evidence="9" key="1">
    <citation type="journal article" date="2019" name="Int. J. Syst. Evol. Microbiol.">
        <title>The Global Catalogue of Microorganisms (GCM) 10K type strain sequencing project: providing services to taxonomists for standard genome sequencing and annotation.</title>
        <authorList>
            <consortium name="The Broad Institute Genomics Platform"/>
            <consortium name="The Broad Institute Genome Sequencing Center for Infectious Disease"/>
            <person name="Wu L."/>
            <person name="Ma J."/>
        </authorList>
    </citation>
    <scope>NUCLEOTIDE SEQUENCE [LARGE SCALE GENOMIC DNA]</scope>
    <source>
        <strain evidence="9">JCM 18053</strain>
    </source>
</reference>
<dbReference type="Gene3D" id="3.40.50.410">
    <property type="entry name" value="von Willebrand factor, type A domain"/>
    <property type="match status" value="1"/>
</dbReference>
<organism evidence="8 9">
    <name type="scientific">Prosthecobacter algae</name>
    <dbReference type="NCBI Taxonomy" id="1144682"/>
    <lineage>
        <taxon>Bacteria</taxon>
        <taxon>Pseudomonadati</taxon>
        <taxon>Verrucomicrobiota</taxon>
        <taxon>Verrucomicrobiia</taxon>
        <taxon>Verrucomicrobiales</taxon>
        <taxon>Verrucomicrobiaceae</taxon>
        <taxon>Prosthecobacter</taxon>
    </lineage>
</organism>
<proteinExistence type="predicted"/>
<feature type="transmembrane region" description="Helical" evidence="6">
    <location>
        <begin position="45"/>
        <end position="73"/>
    </location>
</feature>
<feature type="compositionally biased region" description="Basic residues" evidence="5">
    <location>
        <begin position="521"/>
        <end position="530"/>
    </location>
</feature>
<keyword evidence="4 6" id="KW-0472">Membrane</keyword>
<name>A0ABP9PBJ7_9BACT</name>
<keyword evidence="1" id="KW-1003">Cell membrane</keyword>
<dbReference type="Proteomes" id="UP001499852">
    <property type="component" value="Unassembled WGS sequence"/>
</dbReference>
<dbReference type="SUPFAM" id="SSF48452">
    <property type="entry name" value="TPR-like"/>
    <property type="match status" value="1"/>
</dbReference>
<evidence type="ECO:0000256" key="5">
    <source>
        <dbReference type="SAM" id="MobiDB-lite"/>
    </source>
</evidence>
<dbReference type="InterPro" id="IPR002035">
    <property type="entry name" value="VWF_A"/>
</dbReference>
<dbReference type="EMBL" id="BAABIA010000004">
    <property type="protein sequence ID" value="GAA5140982.1"/>
    <property type="molecule type" value="Genomic_DNA"/>
</dbReference>
<dbReference type="Gene3D" id="1.25.40.10">
    <property type="entry name" value="Tetratricopeptide repeat domain"/>
    <property type="match status" value="1"/>
</dbReference>
<comment type="caution">
    <text evidence="8">The sequence shown here is derived from an EMBL/GenBank/DDBJ whole genome shotgun (WGS) entry which is preliminary data.</text>
</comment>
<feature type="region of interest" description="Disordered" evidence="5">
    <location>
        <begin position="508"/>
        <end position="601"/>
    </location>
</feature>
<evidence type="ECO:0000256" key="3">
    <source>
        <dbReference type="ARBA" id="ARBA00022989"/>
    </source>
</evidence>
<evidence type="ECO:0000256" key="4">
    <source>
        <dbReference type="ARBA" id="ARBA00023136"/>
    </source>
</evidence>
<dbReference type="InterPro" id="IPR036465">
    <property type="entry name" value="vWFA_dom_sf"/>
</dbReference>
<accession>A0ABP9PBJ7</accession>
<dbReference type="Pfam" id="PF13519">
    <property type="entry name" value="VWA_2"/>
    <property type="match status" value="1"/>
</dbReference>
<keyword evidence="3 6" id="KW-1133">Transmembrane helix</keyword>
<dbReference type="PANTHER" id="PTHR22550:SF5">
    <property type="entry name" value="LEUCINE ZIPPER PROTEIN 4"/>
    <property type="match status" value="1"/>
</dbReference>
<evidence type="ECO:0000256" key="6">
    <source>
        <dbReference type="SAM" id="Phobius"/>
    </source>
</evidence>
<evidence type="ECO:0000256" key="2">
    <source>
        <dbReference type="ARBA" id="ARBA00022692"/>
    </source>
</evidence>
<feature type="compositionally biased region" description="Acidic residues" evidence="5">
    <location>
        <begin position="535"/>
        <end position="553"/>
    </location>
</feature>